<comment type="caution">
    <text evidence="1">The sequence shown here is derived from an EMBL/GenBank/DDBJ whole genome shotgun (WGS) entry which is preliminary data.</text>
</comment>
<proteinExistence type="predicted"/>
<sequence length="198" mass="23140">MFKNRWKTAFIILFAAVILTLAGIVGFYQYYFPESEIAKLSNERNKEESFETTFSIQMKKDELNETINRELEKYSDKQENIEYSVNLNELATFQGYVTIFDRKVDFFLKFEPQVQPNGDLLLKEKSFQIGLFELPSDKVLSFIKKQASLPPEITIDSDEGTIYMAVSDLELKNDMRLKARSFDLPNDEIIFDAYYPIN</sequence>
<reference evidence="1" key="1">
    <citation type="submission" date="2015-06" db="EMBL/GenBank/DDBJ databases">
        <authorList>
            <person name="Liu B."/>
            <person name="Wang J."/>
            <person name="Zhu Y."/>
            <person name="Liu G."/>
            <person name="Chen Q."/>
            <person name="Zheng C."/>
            <person name="Che J."/>
            <person name="Ge C."/>
            <person name="Shi H."/>
            <person name="Pan Z."/>
            <person name="Liu X."/>
        </authorList>
    </citation>
    <scope>NUCLEOTIDE SEQUENCE [LARGE SCALE GENOMIC DNA]</scope>
    <source>
        <strain evidence="1">DSM 16346</strain>
    </source>
</reference>
<dbReference type="OrthoDB" id="2412610at2"/>
<gene>
    <name evidence="1" type="ORF">AB986_19150</name>
</gene>
<dbReference type="GeneID" id="301328652"/>
<accession>A0A0J6FPF4</accession>
<dbReference type="InterPro" id="IPR018672">
    <property type="entry name" value="DUF2140"/>
</dbReference>
<dbReference type="STRING" id="157733.AB986_19150"/>
<dbReference type="EMBL" id="LELK01000009">
    <property type="protein sequence ID" value="KMM36237.1"/>
    <property type="molecule type" value="Genomic_DNA"/>
</dbReference>
<protein>
    <submittedName>
        <fullName evidence="1">Uncharacterized protein</fullName>
    </submittedName>
</protein>
<evidence type="ECO:0000313" key="1">
    <source>
        <dbReference type="EMBL" id="KMM36237.1"/>
    </source>
</evidence>
<dbReference type="AlphaFoldDB" id="A0A0J6FPF4"/>
<organism evidence="1 2">
    <name type="scientific">Guptibacillus hwajinpoensis</name>
    <dbReference type="NCBI Taxonomy" id="208199"/>
    <lineage>
        <taxon>Bacteria</taxon>
        <taxon>Bacillati</taxon>
        <taxon>Bacillota</taxon>
        <taxon>Bacilli</taxon>
        <taxon>Bacillales</taxon>
        <taxon>Guptibacillaceae</taxon>
        <taxon>Guptibacillus</taxon>
    </lineage>
</organism>
<name>A0A0J6FPF4_9BACL</name>
<keyword evidence="2" id="KW-1185">Reference proteome</keyword>
<dbReference type="RefSeq" id="WP_048313214.1">
    <property type="nucleotide sequence ID" value="NZ_CP119526.1"/>
</dbReference>
<dbReference type="Pfam" id="PF09911">
    <property type="entry name" value="DUF2140"/>
    <property type="match status" value="1"/>
</dbReference>
<evidence type="ECO:0000313" key="2">
    <source>
        <dbReference type="Proteomes" id="UP000035996"/>
    </source>
</evidence>
<dbReference type="Proteomes" id="UP000035996">
    <property type="component" value="Unassembled WGS sequence"/>
</dbReference>